<dbReference type="AlphaFoldDB" id="A0A8S1TMK9"/>
<dbReference type="OrthoDB" id="1688044at2759"/>
<protein>
    <submittedName>
        <fullName evidence="1">Uncharacterized protein</fullName>
    </submittedName>
</protein>
<evidence type="ECO:0000313" key="1">
    <source>
        <dbReference type="EMBL" id="CAD8152967.1"/>
    </source>
</evidence>
<name>A0A8S1TMK9_PAROT</name>
<keyword evidence="2" id="KW-1185">Reference proteome</keyword>
<dbReference type="EMBL" id="CAJJDP010000027">
    <property type="protein sequence ID" value="CAD8152967.1"/>
    <property type="molecule type" value="Genomic_DNA"/>
</dbReference>
<dbReference type="Proteomes" id="UP000683925">
    <property type="component" value="Unassembled WGS sequence"/>
</dbReference>
<sequence length="66" mass="7687">MDLHQMHSHLQMEGIICICGSAQMGRDITNKLQDMYKQIENIAPYLAFKNISELEQKHQLITELWG</sequence>
<reference evidence="1" key="1">
    <citation type="submission" date="2021-01" db="EMBL/GenBank/DDBJ databases">
        <authorList>
            <consortium name="Genoscope - CEA"/>
            <person name="William W."/>
        </authorList>
    </citation>
    <scope>NUCLEOTIDE SEQUENCE</scope>
</reference>
<evidence type="ECO:0000313" key="2">
    <source>
        <dbReference type="Proteomes" id="UP000683925"/>
    </source>
</evidence>
<accession>A0A8S1TMK9</accession>
<comment type="caution">
    <text evidence="1">The sequence shown here is derived from an EMBL/GenBank/DDBJ whole genome shotgun (WGS) entry which is preliminary data.</text>
</comment>
<gene>
    <name evidence="1" type="ORF">POCTA_138.1.T0270129</name>
</gene>
<proteinExistence type="predicted"/>
<organism evidence="1 2">
    <name type="scientific">Paramecium octaurelia</name>
    <dbReference type="NCBI Taxonomy" id="43137"/>
    <lineage>
        <taxon>Eukaryota</taxon>
        <taxon>Sar</taxon>
        <taxon>Alveolata</taxon>
        <taxon>Ciliophora</taxon>
        <taxon>Intramacronucleata</taxon>
        <taxon>Oligohymenophorea</taxon>
        <taxon>Peniculida</taxon>
        <taxon>Parameciidae</taxon>
        <taxon>Paramecium</taxon>
    </lineage>
</organism>